<dbReference type="PROSITE" id="PS50195">
    <property type="entry name" value="PX"/>
    <property type="match status" value="1"/>
</dbReference>
<feature type="non-terminal residue" evidence="3">
    <location>
        <position position="1"/>
    </location>
</feature>
<accession>A0A0B6ZGH7</accession>
<dbReference type="InterPro" id="IPR001683">
    <property type="entry name" value="PX_dom"/>
</dbReference>
<evidence type="ECO:0000259" key="2">
    <source>
        <dbReference type="PROSITE" id="PS50195"/>
    </source>
</evidence>
<dbReference type="Gene3D" id="3.30.1520.10">
    <property type="entry name" value="Phox-like domain"/>
    <property type="match status" value="1"/>
</dbReference>
<reference evidence="3" key="1">
    <citation type="submission" date="2014-12" db="EMBL/GenBank/DDBJ databases">
        <title>Insight into the proteome of Arion vulgaris.</title>
        <authorList>
            <person name="Aradska J."/>
            <person name="Bulat T."/>
            <person name="Smidak R."/>
            <person name="Sarate P."/>
            <person name="Gangsoo J."/>
            <person name="Sialana F."/>
            <person name="Bilban M."/>
            <person name="Lubec G."/>
        </authorList>
    </citation>
    <scope>NUCLEOTIDE SEQUENCE</scope>
    <source>
        <tissue evidence="3">Skin</tissue>
    </source>
</reference>
<gene>
    <name evidence="3" type="primary">ORF62837</name>
</gene>
<dbReference type="AlphaFoldDB" id="A0A0B6ZGH7"/>
<dbReference type="SUPFAM" id="SSF64268">
    <property type="entry name" value="PX domain"/>
    <property type="match status" value="1"/>
</dbReference>
<sequence>FLVSDTYFLLTSSMRGLVTSDEESVISEELFLDSADIFDDGEESLIAGQSYHAQQLLRALDSKITNKARALRAQKTSQKTDGNNKLKRVQEDMEHELENLKKERRLLEMHIARTQKWIDNIGQWKAYVYDASIVTEDDRKVPQFVVLVSLSSEDQASPDQVSSSSEGWAISRSLEDFHILHEKLAPISKWAQKREIPSCHKLFKSMDDAFIQKSWAMLNEYLSMVMKDEKMVHSEALYAFLSPTPEFVYQ</sequence>
<feature type="non-terminal residue" evidence="3">
    <location>
        <position position="250"/>
    </location>
</feature>
<dbReference type="Pfam" id="PF00787">
    <property type="entry name" value="PX"/>
    <property type="match status" value="1"/>
</dbReference>
<proteinExistence type="predicted"/>
<dbReference type="InterPro" id="IPR036871">
    <property type="entry name" value="PX_dom_sf"/>
</dbReference>
<dbReference type="PANTHER" id="PTHR22775">
    <property type="entry name" value="SORTING NEXIN"/>
    <property type="match status" value="1"/>
</dbReference>
<feature type="domain" description="PX" evidence="2">
    <location>
        <begin position="122"/>
        <end position="248"/>
    </location>
</feature>
<feature type="coiled-coil region" evidence="1">
    <location>
        <begin position="83"/>
        <end position="110"/>
    </location>
</feature>
<protein>
    <recommendedName>
        <fullName evidence="2">PX domain-containing protein</fullName>
    </recommendedName>
</protein>
<dbReference type="PANTHER" id="PTHR22775:SF48">
    <property type="entry name" value="SORTING NEXIN-25"/>
    <property type="match status" value="1"/>
</dbReference>
<keyword evidence="1" id="KW-0175">Coiled coil</keyword>
<dbReference type="GO" id="GO:0035091">
    <property type="term" value="F:phosphatidylinositol binding"/>
    <property type="evidence" value="ECO:0007669"/>
    <property type="project" value="InterPro"/>
</dbReference>
<dbReference type="SMART" id="SM00312">
    <property type="entry name" value="PX"/>
    <property type="match status" value="1"/>
</dbReference>
<evidence type="ECO:0000256" key="1">
    <source>
        <dbReference type="SAM" id="Coils"/>
    </source>
</evidence>
<name>A0A0B6ZGH7_9EUPU</name>
<dbReference type="EMBL" id="HACG01020632">
    <property type="protein sequence ID" value="CEK67497.1"/>
    <property type="molecule type" value="Transcribed_RNA"/>
</dbReference>
<organism evidence="3">
    <name type="scientific">Arion vulgaris</name>
    <dbReference type="NCBI Taxonomy" id="1028688"/>
    <lineage>
        <taxon>Eukaryota</taxon>
        <taxon>Metazoa</taxon>
        <taxon>Spiralia</taxon>
        <taxon>Lophotrochozoa</taxon>
        <taxon>Mollusca</taxon>
        <taxon>Gastropoda</taxon>
        <taxon>Heterobranchia</taxon>
        <taxon>Euthyneura</taxon>
        <taxon>Panpulmonata</taxon>
        <taxon>Eupulmonata</taxon>
        <taxon>Stylommatophora</taxon>
        <taxon>Helicina</taxon>
        <taxon>Arionoidea</taxon>
        <taxon>Arionidae</taxon>
        <taxon>Arion</taxon>
    </lineage>
</organism>
<evidence type="ECO:0000313" key="3">
    <source>
        <dbReference type="EMBL" id="CEK67497.1"/>
    </source>
</evidence>